<dbReference type="Proteomes" id="UP000034881">
    <property type="component" value="Unassembled WGS sequence"/>
</dbReference>
<reference evidence="1 2" key="1">
    <citation type="journal article" date="2015" name="Nature">
        <title>rRNA introns, odd ribosomes, and small enigmatic genomes across a large radiation of phyla.</title>
        <authorList>
            <person name="Brown C.T."/>
            <person name="Hug L.A."/>
            <person name="Thomas B.C."/>
            <person name="Sharon I."/>
            <person name="Castelle C.J."/>
            <person name="Singh A."/>
            <person name="Wilkins M.J."/>
            <person name="Williams K.H."/>
            <person name="Banfield J.F."/>
        </authorList>
    </citation>
    <scope>NUCLEOTIDE SEQUENCE [LARGE SCALE GENOMIC DNA]</scope>
</reference>
<accession>A0A0G0T4K3</accession>
<comment type="caution">
    <text evidence="1">The sequence shown here is derived from an EMBL/GenBank/DDBJ whole genome shotgun (WGS) entry which is preliminary data.</text>
</comment>
<evidence type="ECO:0008006" key="3">
    <source>
        <dbReference type="Google" id="ProtNLM"/>
    </source>
</evidence>
<proteinExistence type="predicted"/>
<evidence type="ECO:0000313" key="1">
    <source>
        <dbReference type="EMBL" id="KKR42055.1"/>
    </source>
</evidence>
<name>A0A0G0T4K3_9BACT</name>
<dbReference type="SUPFAM" id="SSF52402">
    <property type="entry name" value="Adenine nucleotide alpha hydrolases-like"/>
    <property type="match status" value="1"/>
</dbReference>
<dbReference type="EMBL" id="LBYB01000004">
    <property type="protein sequence ID" value="KKR42055.1"/>
    <property type="molecule type" value="Genomic_DNA"/>
</dbReference>
<gene>
    <name evidence="1" type="ORF">UT77_C0004G0039</name>
</gene>
<protein>
    <recommendedName>
        <fullName evidence="3">NH(3)-dependent NAD(+) synthetase</fullName>
    </recommendedName>
</protein>
<evidence type="ECO:0000313" key="2">
    <source>
        <dbReference type="Proteomes" id="UP000034881"/>
    </source>
</evidence>
<sequence>MNLPDDKKVIDEQLVNKLIYYIRSSCKKSSKVVVEINSAITSLAAGVLFQKALGEKTILIVLDFGSPKTNALTRVCKTLNLNPFILNRAAAYQKELAAYRLRGPEALKNFYLRFKNYHLLIQSDQMKADLVNTIDKSDRLLNPPPEGFYGHLVPFYSLFKSEVFDLAKFLGLQEIVPEEYDYWTKMDQVLILLQKEESLENIARQFNLDPNRLKKLKKRIDKQNLETSISQFII</sequence>
<dbReference type="AlphaFoldDB" id="A0A0G0T4K3"/>
<dbReference type="InterPro" id="IPR014729">
    <property type="entry name" value="Rossmann-like_a/b/a_fold"/>
</dbReference>
<organism evidence="1 2">
    <name type="scientific">Candidatus Daviesbacteria bacterium GW2011_GWC2_40_12</name>
    <dbReference type="NCBI Taxonomy" id="1618431"/>
    <lineage>
        <taxon>Bacteria</taxon>
        <taxon>Candidatus Daviesiibacteriota</taxon>
    </lineage>
</organism>
<dbReference type="Gene3D" id="3.40.50.620">
    <property type="entry name" value="HUPs"/>
    <property type="match status" value="1"/>
</dbReference>